<gene>
    <name evidence="2" type="ORF">A3I33_02090</name>
</gene>
<sequence>MIKLARQRGQTMILTVMILTSAILSATAISALLVLFQLRQASDIKASMQAIFAADAGVECIFYERLGPGGENYSNCNTSEIGFINGASYAVTFDESGENFKSIGRAGRVARAFEVGF</sequence>
<evidence type="ECO:0008006" key="4">
    <source>
        <dbReference type="Google" id="ProtNLM"/>
    </source>
</evidence>
<reference evidence="2 3" key="1">
    <citation type="journal article" date="2016" name="Nat. Commun.">
        <title>Thousands of microbial genomes shed light on interconnected biogeochemical processes in an aquifer system.</title>
        <authorList>
            <person name="Anantharaman K."/>
            <person name="Brown C.T."/>
            <person name="Hug L.A."/>
            <person name="Sharon I."/>
            <person name="Castelle C.J."/>
            <person name="Probst A.J."/>
            <person name="Thomas B.C."/>
            <person name="Singh A."/>
            <person name="Wilkins M.J."/>
            <person name="Karaoz U."/>
            <person name="Brodie E.L."/>
            <person name="Williams K.H."/>
            <person name="Hubbard S.S."/>
            <person name="Banfield J.F."/>
        </authorList>
    </citation>
    <scope>NUCLEOTIDE SEQUENCE [LARGE SCALE GENOMIC DNA]</scope>
</reference>
<evidence type="ECO:0000256" key="1">
    <source>
        <dbReference type="SAM" id="Phobius"/>
    </source>
</evidence>
<keyword evidence="1" id="KW-1133">Transmembrane helix</keyword>
<keyword evidence="1" id="KW-0812">Transmembrane</keyword>
<evidence type="ECO:0000313" key="3">
    <source>
        <dbReference type="Proteomes" id="UP000176544"/>
    </source>
</evidence>
<keyword evidence="1" id="KW-0472">Membrane</keyword>
<dbReference type="Proteomes" id="UP000176544">
    <property type="component" value="Unassembled WGS sequence"/>
</dbReference>
<dbReference type="STRING" id="1797692.A3I33_02090"/>
<dbReference type="EMBL" id="MHJA01000029">
    <property type="protein sequence ID" value="OGY60553.1"/>
    <property type="molecule type" value="Genomic_DNA"/>
</dbReference>
<protein>
    <recommendedName>
        <fullName evidence="4">Type 4 fimbrial biogenesis protein PilX N-terminal domain-containing protein</fullName>
    </recommendedName>
</protein>
<accession>A0A1G1Z7E4</accession>
<dbReference type="AlphaFoldDB" id="A0A1G1Z7E4"/>
<evidence type="ECO:0000313" key="2">
    <source>
        <dbReference type="EMBL" id="OGY60553.1"/>
    </source>
</evidence>
<name>A0A1G1Z7E4_9BACT</name>
<comment type="caution">
    <text evidence="2">The sequence shown here is derived from an EMBL/GenBank/DDBJ whole genome shotgun (WGS) entry which is preliminary data.</text>
</comment>
<feature type="transmembrane region" description="Helical" evidence="1">
    <location>
        <begin position="12"/>
        <end position="36"/>
    </location>
</feature>
<organism evidence="2 3">
    <name type="scientific">Candidatus Colwellbacteria bacterium RIFCSPLOWO2_02_FULL_45_11</name>
    <dbReference type="NCBI Taxonomy" id="1797692"/>
    <lineage>
        <taxon>Bacteria</taxon>
        <taxon>Candidatus Colwelliibacteriota</taxon>
    </lineage>
</organism>
<proteinExistence type="predicted"/>